<organism evidence="2 3">
    <name type="scientific">Hibiscus sabdariffa</name>
    <name type="common">roselle</name>
    <dbReference type="NCBI Taxonomy" id="183260"/>
    <lineage>
        <taxon>Eukaryota</taxon>
        <taxon>Viridiplantae</taxon>
        <taxon>Streptophyta</taxon>
        <taxon>Embryophyta</taxon>
        <taxon>Tracheophyta</taxon>
        <taxon>Spermatophyta</taxon>
        <taxon>Magnoliopsida</taxon>
        <taxon>eudicotyledons</taxon>
        <taxon>Gunneridae</taxon>
        <taxon>Pentapetalae</taxon>
        <taxon>rosids</taxon>
        <taxon>malvids</taxon>
        <taxon>Malvales</taxon>
        <taxon>Malvaceae</taxon>
        <taxon>Malvoideae</taxon>
        <taxon>Hibiscus</taxon>
    </lineage>
</organism>
<gene>
    <name evidence="2" type="ORF">V6N11_075353</name>
</gene>
<dbReference type="EMBL" id="JBBPBN010000026">
    <property type="protein sequence ID" value="KAK9008461.1"/>
    <property type="molecule type" value="Genomic_DNA"/>
</dbReference>
<sequence>MGGRPPDNVVSMEECSVRERPVSSDAVDLQPASKKGRNFEDPKEVLEQPEMVTAEGRNQGLEANAFSGSQERVASFKETLLGGIDRNHEELLVEELDVEVRDEDVLIRGDGVLLEIRFSDRVHDAIDAKLAKSVVIRLLGKSIGDGGELREAQVQVDHNLGTSNMRPRREGGSLALAREGTVATEHRINLSTGVHDSIGTGIRIGKELRNK</sequence>
<proteinExistence type="predicted"/>
<evidence type="ECO:0000313" key="3">
    <source>
        <dbReference type="Proteomes" id="UP001396334"/>
    </source>
</evidence>
<comment type="caution">
    <text evidence="2">The sequence shown here is derived from an EMBL/GenBank/DDBJ whole genome shotgun (WGS) entry which is preliminary data.</text>
</comment>
<evidence type="ECO:0000256" key="1">
    <source>
        <dbReference type="SAM" id="MobiDB-lite"/>
    </source>
</evidence>
<name>A0ABR2R6A6_9ROSI</name>
<keyword evidence="3" id="KW-1185">Reference proteome</keyword>
<reference evidence="2 3" key="1">
    <citation type="journal article" date="2024" name="G3 (Bethesda)">
        <title>Genome assembly of Hibiscus sabdariffa L. provides insights into metabolisms of medicinal natural products.</title>
        <authorList>
            <person name="Kim T."/>
        </authorList>
    </citation>
    <scope>NUCLEOTIDE SEQUENCE [LARGE SCALE GENOMIC DNA]</scope>
    <source>
        <strain evidence="2">TK-2024</strain>
        <tissue evidence="2">Old leaves</tissue>
    </source>
</reference>
<feature type="region of interest" description="Disordered" evidence="1">
    <location>
        <begin position="1"/>
        <end position="45"/>
    </location>
</feature>
<evidence type="ECO:0000313" key="2">
    <source>
        <dbReference type="EMBL" id="KAK9008461.1"/>
    </source>
</evidence>
<protein>
    <submittedName>
        <fullName evidence="2">Uncharacterized protein</fullName>
    </submittedName>
</protein>
<accession>A0ABR2R6A6</accession>
<dbReference type="Proteomes" id="UP001396334">
    <property type="component" value="Unassembled WGS sequence"/>
</dbReference>